<evidence type="ECO:0000313" key="3">
    <source>
        <dbReference type="WBParaSite" id="PSAMB.scaffold36size104415.g922.t1"/>
    </source>
</evidence>
<dbReference type="AlphaFoldDB" id="A0A914WEM5"/>
<sequence>MKTRTPLLADEAGCFRAWRARKLDEDTAGEPNRKRRRFTARGRAGRARAPLPSKQPLRSGLLLVCHRRAPSKRPNRPVVTASSRDRPI</sequence>
<evidence type="ECO:0000256" key="1">
    <source>
        <dbReference type="SAM" id="MobiDB-lite"/>
    </source>
</evidence>
<feature type="region of interest" description="Disordered" evidence="1">
    <location>
        <begin position="24"/>
        <end position="88"/>
    </location>
</feature>
<organism evidence="2 3">
    <name type="scientific">Plectus sambesii</name>
    <dbReference type="NCBI Taxonomy" id="2011161"/>
    <lineage>
        <taxon>Eukaryota</taxon>
        <taxon>Metazoa</taxon>
        <taxon>Ecdysozoa</taxon>
        <taxon>Nematoda</taxon>
        <taxon>Chromadorea</taxon>
        <taxon>Plectida</taxon>
        <taxon>Plectina</taxon>
        <taxon>Plectoidea</taxon>
        <taxon>Plectidae</taxon>
        <taxon>Plectus</taxon>
    </lineage>
</organism>
<evidence type="ECO:0000313" key="2">
    <source>
        <dbReference type="Proteomes" id="UP000887566"/>
    </source>
</evidence>
<keyword evidence="2" id="KW-1185">Reference proteome</keyword>
<name>A0A914WEM5_9BILA</name>
<proteinExistence type="predicted"/>
<feature type="compositionally biased region" description="Basic residues" evidence="1">
    <location>
        <begin position="33"/>
        <end position="46"/>
    </location>
</feature>
<accession>A0A914WEM5</accession>
<protein>
    <submittedName>
        <fullName evidence="3">Uncharacterized protein</fullName>
    </submittedName>
</protein>
<reference evidence="3" key="1">
    <citation type="submission" date="2022-11" db="UniProtKB">
        <authorList>
            <consortium name="WormBaseParasite"/>
        </authorList>
    </citation>
    <scope>IDENTIFICATION</scope>
</reference>
<dbReference type="Proteomes" id="UP000887566">
    <property type="component" value="Unplaced"/>
</dbReference>
<feature type="compositionally biased region" description="Basic residues" evidence="1">
    <location>
        <begin position="65"/>
        <end position="75"/>
    </location>
</feature>
<dbReference type="WBParaSite" id="PSAMB.scaffold36size104415.g922.t1">
    <property type="protein sequence ID" value="PSAMB.scaffold36size104415.g922.t1"/>
    <property type="gene ID" value="PSAMB.scaffold36size104415.g922"/>
</dbReference>